<keyword evidence="2" id="KW-0812">Transmembrane</keyword>
<feature type="compositionally biased region" description="Acidic residues" evidence="1">
    <location>
        <begin position="273"/>
        <end position="285"/>
    </location>
</feature>
<evidence type="ECO:0000313" key="4">
    <source>
        <dbReference type="Proteomes" id="UP001153712"/>
    </source>
</evidence>
<evidence type="ECO:0000313" key="3">
    <source>
        <dbReference type="EMBL" id="CAG9861567.1"/>
    </source>
</evidence>
<evidence type="ECO:0000256" key="2">
    <source>
        <dbReference type="SAM" id="Phobius"/>
    </source>
</evidence>
<feature type="compositionally biased region" description="Polar residues" evidence="1">
    <location>
        <begin position="237"/>
        <end position="255"/>
    </location>
</feature>
<feature type="compositionally biased region" description="Basic and acidic residues" evidence="1">
    <location>
        <begin position="256"/>
        <end position="272"/>
    </location>
</feature>
<feature type="compositionally biased region" description="Low complexity" evidence="1">
    <location>
        <begin position="182"/>
        <end position="193"/>
    </location>
</feature>
<reference evidence="3" key="1">
    <citation type="submission" date="2022-01" db="EMBL/GenBank/DDBJ databases">
        <authorList>
            <person name="King R."/>
        </authorList>
    </citation>
    <scope>NUCLEOTIDE SEQUENCE</scope>
</reference>
<keyword evidence="2" id="KW-0472">Membrane</keyword>
<accession>A0A9N9TW16</accession>
<sequence>MDMPRRNSWQLMVEFRWNLVFFFLDMYQKWFFVFYVTLAVSYGFPTDTFVKSVAESNNFDDFDNYIPRYDDIPKHNHPSLNHIGNESHINFNSSEEVPLFFQDESTPSFTIEVVTTSQGLPNIELIDKEVPGLDHTIFQQIDDVLSTTTNSPSSTTVVTTEPTTSLAPTVVDVTKSTESNPTTELKTTELSTTGLDNTDLKPPKVNPTVIKPTEITTEYIKITTKETPSTKTPETPLINNSFNISDVDSPINETTRNPREEGEKDDPEFAEKESDEEGSSEEEEDMNMVTGILSALLGGLSKPDGSIDLDAIVGLVGSLSTQNEDGTYDFQGITDLLKGFFGGGGDGGGGSDIGAFTGGLLGAVIKGIANPPGGKGVGILLAKILGGILPALSVQPPEDGKPSLVKPGGLDIGGFLSGFLKTVFGASKGINPVKVVISTITSLSNSKPPHPPKGKGNSDR</sequence>
<feature type="region of interest" description="Disordered" evidence="1">
    <location>
        <begin position="224"/>
        <end position="285"/>
    </location>
</feature>
<keyword evidence="2" id="KW-1133">Transmembrane helix</keyword>
<gene>
    <name evidence="3" type="ORF">PHYEVI_LOCUS7902</name>
</gene>
<dbReference type="OrthoDB" id="6758671at2759"/>
<keyword evidence="4" id="KW-1185">Reference proteome</keyword>
<organism evidence="3 4">
    <name type="scientific">Phyllotreta striolata</name>
    <name type="common">Striped flea beetle</name>
    <name type="synonym">Crioceris striolata</name>
    <dbReference type="NCBI Taxonomy" id="444603"/>
    <lineage>
        <taxon>Eukaryota</taxon>
        <taxon>Metazoa</taxon>
        <taxon>Ecdysozoa</taxon>
        <taxon>Arthropoda</taxon>
        <taxon>Hexapoda</taxon>
        <taxon>Insecta</taxon>
        <taxon>Pterygota</taxon>
        <taxon>Neoptera</taxon>
        <taxon>Endopterygota</taxon>
        <taxon>Coleoptera</taxon>
        <taxon>Polyphaga</taxon>
        <taxon>Cucujiformia</taxon>
        <taxon>Chrysomeloidea</taxon>
        <taxon>Chrysomelidae</taxon>
        <taxon>Galerucinae</taxon>
        <taxon>Alticini</taxon>
        <taxon>Phyllotreta</taxon>
    </lineage>
</organism>
<proteinExistence type="predicted"/>
<dbReference type="AlphaFoldDB" id="A0A9N9TW16"/>
<dbReference type="EMBL" id="OU900097">
    <property type="protein sequence ID" value="CAG9861567.1"/>
    <property type="molecule type" value="Genomic_DNA"/>
</dbReference>
<feature type="region of interest" description="Disordered" evidence="1">
    <location>
        <begin position="173"/>
        <end position="208"/>
    </location>
</feature>
<evidence type="ECO:0000256" key="1">
    <source>
        <dbReference type="SAM" id="MobiDB-lite"/>
    </source>
</evidence>
<feature type="transmembrane region" description="Helical" evidence="2">
    <location>
        <begin position="20"/>
        <end position="44"/>
    </location>
</feature>
<protein>
    <submittedName>
        <fullName evidence="3">Uncharacterized protein</fullName>
    </submittedName>
</protein>
<feature type="compositionally biased region" description="Low complexity" evidence="1">
    <location>
        <begin position="224"/>
        <end position="236"/>
    </location>
</feature>
<dbReference type="Proteomes" id="UP001153712">
    <property type="component" value="Chromosome 4"/>
</dbReference>
<name>A0A9N9TW16_PHYSR</name>